<feature type="transmembrane region" description="Helical" evidence="7">
    <location>
        <begin position="252"/>
        <end position="271"/>
    </location>
</feature>
<feature type="transmembrane region" description="Helical" evidence="7">
    <location>
        <begin position="58"/>
        <end position="84"/>
    </location>
</feature>
<reference evidence="8 9" key="1">
    <citation type="submission" date="2012-05" db="EMBL/GenBank/DDBJ databases">
        <title>The Genome Sequence of Sutterella wadsworthensis 2_1_59BFAA.</title>
        <authorList>
            <consortium name="The Broad Institute Genome Sequencing Platform"/>
            <person name="Earl A."/>
            <person name="Ward D."/>
            <person name="Feldgarden M."/>
            <person name="Gevers D."/>
            <person name="Daigneault M."/>
            <person name="Strauss J."/>
            <person name="Allen-Vercoe E."/>
            <person name="Walker B."/>
            <person name="Young S.K."/>
            <person name="Zeng Q."/>
            <person name="Gargeya S."/>
            <person name="Fitzgerald M."/>
            <person name="Haas B."/>
            <person name="Abouelleil A."/>
            <person name="Alvarado L."/>
            <person name="Arachchi H.M."/>
            <person name="Berlin A.M."/>
            <person name="Chapman S.B."/>
            <person name="Goldberg J."/>
            <person name="Griggs A."/>
            <person name="Gujja S."/>
            <person name="Hansen M."/>
            <person name="Howarth C."/>
            <person name="Imamovic A."/>
            <person name="Larimer J."/>
            <person name="McCowen C."/>
            <person name="Montmayeur A."/>
            <person name="Murphy C."/>
            <person name="Neiman D."/>
            <person name="Pearson M."/>
            <person name="Priest M."/>
            <person name="Roberts A."/>
            <person name="Saif S."/>
            <person name="Shea T."/>
            <person name="Sisk P."/>
            <person name="Sykes S."/>
            <person name="Wortman J."/>
            <person name="Nusbaum C."/>
            <person name="Birren B."/>
        </authorList>
    </citation>
    <scope>NUCLEOTIDE SEQUENCE [LARGE SCALE GENOMIC DNA]</scope>
    <source>
        <strain evidence="8 9">2_1_59BFAA</strain>
    </source>
</reference>
<protein>
    <submittedName>
        <fullName evidence="8">YihY family protein</fullName>
    </submittedName>
</protein>
<proteinExistence type="predicted"/>
<comment type="caution">
    <text evidence="8">The sequence shown here is derived from an EMBL/GenBank/DDBJ whole genome shotgun (WGS) entry which is preliminary data.</text>
</comment>
<feature type="region of interest" description="Disordered" evidence="6">
    <location>
        <begin position="1"/>
        <end position="24"/>
    </location>
</feature>
<accession>K1JJX9</accession>
<comment type="subcellular location">
    <subcellularLocation>
        <location evidence="1">Cell membrane</location>
        <topology evidence="1">Multi-pass membrane protein</topology>
    </subcellularLocation>
</comment>
<gene>
    <name evidence="8" type="ORF">HMPREF9465_01920</name>
</gene>
<evidence type="ECO:0000313" key="8">
    <source>
        <dbReference type="EMBL" id="EKB30506.1"/>
    </source>
</evidence>
<dbReference type="PANTHER" id="PTHR30213">
    <property type="entry name" value="INNER MEMBRANE PROTEIN YHJD"/>
    <property type="match status" value="1"/>
</dbReference>
<dbReference type="GO" id="GO:0005886">
    <property type="term" value="C:plasma membrane"/>
    <property type="evidence" value="ECO:0007669"/>
    <property type="project" value="UniProtKB-SubCell"/>
</dbReference>
<keyword evidence="3 7" id="KW-0812">Transmembrane</keyword>
<name>K1JJX9_9BURK</name>
<dbReference type="HOGENOM" id="CLU_032288_1_2_4"/>
<keyword evidence="5 7" id="KW-0472">Membrane</keyword>
<dbReference type="Pfam" id="PF03631">
    <property type="entry name" value="Virul_fac_BrkB"/>
    <property type="match status" value="1"/>
</dbReference>
<evidence type="ECO:0000256" key="1">
    <source>
        <dbReference type="ARBA" id="ARBA00004651"/>
    </source>
</evidence>
<feature type="transmembrane region" description="Helical" evidence="7">
    <location>
        <begin position="165"/>
        <end position="183"/>
    </location>
</feature>
<keyword evidence="4 7" id="KW-1133">Transmembrane helix</keyword>
<organism evidence="8 9">
    <name type="scientific">Sutterella wadsworthensis 2_1_59BFAA</name>
    <dbReference type="NCBI Taxonomy" id="742823"/>
    <lineage>
        <taxon>Bacteria</taxon>
        <taxon>Pseudomonadati</taxon>
        <taxon>Pseudomonadota</taxon>
        <taxon>Betaproteobacteria</taxon>
        <taxon>Burkholderiales</taxon>
        <taxon>Sutterellaceae</taxon>
        <taxon>Sutterella</taxon>
    </lineage>
</organism>
<dbReference type="eggNOG" id="COG1295">
    <property type="taxonomic scope" value="Bacteria"/>
</dbReference>
<feature type="transmembrane region" description="Helical" evidence="7">
    <location>
        <begin position="277"/>
        <end position="299"/>
    </location>
</feature>
<dbReference type="RefSeq" id="WP_005436491.1">
    <property type="nucleotide sequence ID" value="NZ_JH815519.1"/>
</dbReference>
<feature type="compositionally biased region" description="Basic and acidic residues" evidence="6">
    <location>
        <begin position="1"/>
        <end position="19"/>
    </location>
</feature>
<dbReference type="EMBL" id="ADMG01000041">
    <property type="protein sequence ID" value="EKB30506.1"/>
    <property type="molecule type" value="Genomic_DNA"/>
</dbReference>
<dbReference type="NCBIfam" id="TIGR00765">
    <property type="entry name" value="yihY_not_rbn"/>
    <property type="match status" value="1"/>
</dbReference>
<evidence type="ECO:0000256" key="3">
    <source>
        <dbReference type="ARBA" id="ARBA00022692"/>
    </source>
</evidence>
<evidence type="ECO:0000256" key="5">
    <source>
        <dbReference type="ARBA" id="ARBA00023136"/>
    </source>
</evidence>
<evidence type="ECO:0000256" key="6">
    <source>
        <dbReference type="SAM" id="MobiDB-lite"/>
    </source>
</evidence>
<evidence type="ECO:0000313" key="9">
    <source>
        <dbReference type="Proteomes" id="UP000005835"/>
    </source>
</evidence>
<dbReference type="InterPro" id="IPR017039">
    <property type="entry name" value="Virul_fac_BrkB"/>
</dbReference>
<dbReference type="PANTHER" id="PTHR30213:SF0">
    <property type="entry name" value="UPF0761 MEMBRANE PROTEIN YIHY"/>
    <property type="match status" value="1"/>
</dbReference>
<feature type="transmembrane region" description="Helical" evidence="7">
    <location>
        <begin position="125"/>
        <end position="145"/>
    </location>
</feature>
<dbReference type="Proteomes" id="UP000005835">
    <property type="component" value="Unassembled WGS sequence"/>
</dbReference>
<evidence type="ECO:0000256" key="4">
    <source>
        <dbReference type="ARBA" id="ARBA00022989"/>
    </source>
</evidence>
<dbReference type="AlphaFoldDB" id="K1JJX9"/>
<dbReference type="STRING" id="742823.HMPREF9465_01920"/>
<keyword evidence="9" id="KW-1185">Reference proteome</keyword>
<sequence length="457" mass="50214">MQTMSEEKTASEGHAEGEAGTRSAELVKRARRQHGIEAVRTIIRFAMDRMRETQLQEVASSMTLTTLLSLVPLIAVAMSAFALFPSFADSRHALEEAIISGVLPQQYTETIVTYLRNFTDHASGLGIFGLAGLAVTALLLIDKFFVTVNRIYQVRRMRPWGQRALLYWALITLGPLVIAFSLTVSTQAIRSASEGVDATSVEWGMAVLQFAIQVASYTFLYKFVPNCHVQLSHAAVGGVSASFAGLAVREAFGHYVSAGTLTSIYGAFVAFPVLLLWFYVSWLIVFGGAAITATIPLLTSGRFADSYKRGNDFLTGVALLKTLWRHRREGETSVGITTLADEVDSYPQAARRILLRLAEKGYCVEIMSEKPKSHSDWALLCDPSAKSLRDACTALLVDGTNHLTSPKRASSSRDEGMLFDWYRGFMSAEMLAKPLDEVFTIDEEPQDVQAEQTARPA</sequence>
<keyword evidence="2" id="KW-1003">Cell membrane</keyword>
<evidence type="ECO:0000256" key="7">
    <source>
        <dbReference type="SAM" id="Phobius"/>
    </source>
</evidence>
<dbReference type="PATRIC" id="fig|742823.3.peg.1916"/>
<evidence type="ECO:0000256" key="2">
    <source>
        <dbReference type="ARBA" id="ARBA00022475"/>
    </source>
</evidence>